<dbReference type="PROSITE" id="PS51032">
    <property type="entry name" value="AP2_ERF"/>
    <property type="match status" value="1"/>
</dbReference>
<dbReference type="SUPFAM" id="SSF54171">
    <property type="entry name" value="DNA-binding domain"/>
    <property type="match status" value="1"/>
</dbReference>
<dbReference type="Pfam" id="PF13392">
    <property type="entry name" value="HNH_3"/>
    <property type="match status" value="1"/>
</dbReference>
<evidence type="ECO:0000259" key="5">
    <source>
        <dbReference type="PROSITE" id="PS51032"/>
    </source>
</evidence>
<keyword evidence="6" id="KW-0378">Hydrolase</keyword>
<dbReference type="EMBL" id="JABWPM010000017">
    <property type="protein sequence ID" value="NUY97729.1"/>
    <property type="molecule type" value="Genomic_DNA"/>
</dbReference>
<dbReference type="GO" id="GO:0003677">
    <property type="term" value="F:DNA binding"/>
    <property type="evidence" value="ECO:0007669"/>
    <property type="project" value="UniProtKB-KW"/>
</dbReference>
<keyword evidence="2" id="KW-0238">DNA-binding</keyword>
<dbReference type="InterPro" id="IPR001471">
    <property type="entry name" value="AP2/ERF_dom"/>
</dbReference>
<dbReference type="Proteomes" id="UP000566985">
    <property type="component" value="Unassembled WGS sequence"/>
</dbReference>
<dbReference type="GO" id="GO:0004519">
    <property type="term" value="F:endonuclease activity"/>
    <property type="evidence" value="ECO:0007669"/>
    <property type="project" value="UniProtKB-KW"/>
</dbReference>
<protein>
    <submittedName>
        <fullName evidence="6">HNH endonuclease</fullName>
    </submittedName>
</protein>
<dbReference type="InterPro" id="IPR036955">
    <property type="entry name" value="AP2/ERF_dom_sf"/>
</dbReference>
<dbReference type="InterPro" id="IPR044925">
    <property type="entry name" value="His-Me_finger_sf"/>
</dbReference>
<dbReference type="Gene3D" id="3.90.75.20">
    <property type="match status" value="1"/>
</dbReference>
<dbReference type="RefSeq" id="WP_069728493.1">
    <property type="nucleotide sequence ID" value="NZ_JABWPE010000018.1"/>
</dbReference>
<feature type="domain" description="AP2/ERF" evidence="5">
    <location>
        <begin position="104"/>
        <end position="170"/>
    </location>
</feature>
<dbReference type="Gene3D" id="3.30.730.10">
    <property type="entry name" value="AP2/ERF domain"/>
    <property type="match status" value="1"/>
</dbReference>
<comment type="caution">
    <text evidence="6">The sequence shown here is derived from an EMBL/GenBank/DDBJ whole genome shotgun (WGS) entry which is preliminary data.</text>
</comment>
<organism evidence="6 7">
    <name type="scientific">Pantoea brenneri</name>
    <dbReference type="NCBI Taxonomy" id="472694"/>
    <lineage>
        <taxon>Bacteria</taxon>
        <taxon>Pseudomonadati</taxon>
        <taxon>Pseudomonadota</taxon>
        <taxon>Gammaproteobacteria</taxon>
        <taxon>Enterobacterales</taxon>
        <taxon>Erwiniaceae</taxon>
        <taxon>Pantoea</taxon>
    </lineage>
</organism>
<dbReference type="SUPFAM" id="SSF54060">
    <property type="entry name" value="His-Me finger endonucleases"/>
    <property type="match status" value="1"/>
</dbReference>
<keyword evidence="3" id="KW-0804">Transcription</keyword>
<evidence type="ECO:0000256" key="4">
    <source>
        <dbReference type="SAM" id="MobiDB-lite"/>
    </source>
</evidence>
<name>A0A7Y6NFX8_9GAMM</name>
<evidence type="ECO:0000256" key="1">
    <source>
        <dbReference type="ARBA" id="ARBA00023015"/>
    </source>
</evidence>
<keyword evidence="1" id="KW-0805">Transcription regulation</keyword>
<accession>A0A7Y6NFX8</accession>
<evidence type="ECO:0000313" key="6">
    <source>
        <dbReference type="EMBL" id="NUY97729.1"/>
    </source>
</evidence>
<dbReference type="AlphaFoldDB" id="A0A7Y6NFX8"/>
<evidence type="ECO:0000256" key="3">
    <source>
        <dbReference type="ARBA" id="ARBA00023163"/>
    </source>
</evidence>
<dbReference type="InterPro" id="IPR016177">
    <property type="entry name" value="DNA-bd_dom_sf"/>
</dbReference>
<dbReference type="GeneID" id="57346515"/>
<evidence type="ECO:0000313" key="7">
    <source>
        <dbReference type="Proteomes" id="UP000566985"/>
    </source>
</evidence>
<feature type="region of interest" description="Disordered" evidence="4">
    <location>
        <begin position="98"/>
        <end position="119"/>
    </location>
</feature>
<keyword evidence="6" id="KW-0540">Nuclease</keyword>
<dbReference type="GO" id="GO:0003700">
    <property type="term" value="F:DNA-binding transcription factor activity"/>
    <property type="evidence" value="ECO:0007669"/>
    <property type="project" value="InterPro"/>
</dbReference>
<keyword evidence="6" id="KW-0255">Endonuclease</keyword>
<dbReference type="SMART" id="SM00380">
    <property type="entry name" value="AP2"/>
    <property type="match status" value="1"/>
</dbReference>
<proteinExistence type="predicted"/>
<reference evidence="6 7" key="1">
    <citation type="submission" date="2020-05" db="EMBL/GenBank/DDBJ databases">
        <title>Whole Genome Sequences of Enterobacteriales Associated with the International Space Station.</title>
        <authorList>
            <person name="Bharadwaj A."/>
            <person name="Daudu R."/>
            <person name="Singh N."/>
            <person name="Wood J."/>
            <person name="Debieu M."/>
            <person name="Mason C."/>
            <person name="Wang C."/>
            <person name="Venkateswaran K."/>
        </authorList>
    </citation>
    <scope>NUCLEOTIDE SEQUENCE [LARGE SCALE GENOMIC DNA]</scope>
    <source>
        <strain evidence="6 7">IF5SW-B1</strain>
    </source>
</reference>
<gene>
    <name evidence="6" type="ORF">HU668_14840</name>
</gene>
<dbReference type="InterPro" id="IPR003615">
    <property type="entry name" value="HNH_nuc"/>
</dbReference>
<sequence length="171" mass="19448">MAKGTKQLGREEIISLIDYDPINGVFRWKVNHPMSSRNGGLAGSIDYQGYRRIIISGRGYRAHHIAWLITTGCWPKDQIDHINGKKADNRIVNLREATNTENNRNKGIRKDNHSGFKGVSKMGKKWKAELKHGKTRIYLGLYLTPEEAHNAYAKKAIELRGEFARTRGFDG</sequence>
<evidence type="ECO:0000256" key="2">
    <source>
        <dbReference type="ARBA" id="ARBA00023125"/>
    </source>
</evidence>